<evidence type="ECO:0000313" key="15">
    <source>
        <dbReference type="Proteomes" id="UP000003793"/>
    </source>
</evidence>
<evidence type="ECO:0000256" key="1">
    <source>
        <dbReference type="ARBA" id="ARBA00001946"/>
    </source>
</evidence>
<dbReference type="Gene3D" id="3.40.50.300">
    <property type="entry name" value="P-loop containing nucleotide triphosphate hydrolases"/>
    <property type="match status" value="1"/>
</dbReference>
<keyword evidence="8 9" id="KW-0315">Glutamine amidotransferase</keyword>
<dbReference type="InterPro" id="IPR027417">
    <property type="entry name" value="P-loop_NTPase"/>
</dbReference>
<dbReference type="Pfam" id="PF02475">
    <property type="entry name" value="TRM5-TYW2_MTfase"/>
    <property type="match status" value="1"/>
</dbReference>
<feature type="domain" description="CobQ/CobB/MinD/ParA nucleotide binding" evidence="11">
    <location>
        <begin position="412"/>
        <end position="601"/>
    </location>
</feature>
<dbReference type="Pfam" id="PF00590">
    <property type="entry name" value="TP_methylase"/>
    <property type="match status" value="1"/>
</dbReference>
<dbReference type="InterPro" id="IPR000878">
    <property type="entry name" value="4pyrrol_Mease"/>
</dbReference>
<dbReference type="InterPro" id="IPR014008">
    <property type="entry name" value="Cbl_synth_MTase_CbiT"/>
</dbReference>
<dbReference type="NCBIfam" id="TIGR02467">
    <property type="entry name" value="CbiE"/>
    <property type="match status" value="1"/>
</dbReference>
<feature type="domain" description="CobB/CobQ-like glutamine amidotransferase" evidence="13">
    <location>
        <begin position="660"/>
        <end position="849"/>
    </location>
</feature>
<reference evidence="14 15" key="2">
    <citation type="submission" date="2009-03" db="EMBL/GenBank/DDBJ databases">
        <title>Draft genome sequence of Coprococcus comes (ATCC 27758).</title>
        <authorList>
            <person name="Sudarsanam P."/>
            <person name="Ley R."/>
            <person name="Guruge J."/>
            <person name="Turnbaugh P.J."/>
            <person name="Mahowald M."/>
            <person name="Liep D."/>
            <person name="Gordon J."/>
        </authorList>
    </citation>
    <scope>NUCLEOTIDE SEQUENCE [LARGE SCALE GENOMIC DNA]</scope>
    <source>
        <strain evidence="14 15">ATCC 27758</strain>
    </source>
</reference>
<dbReference type="SUPFAM" id="SSF52317">
    <property type="entry name" value="Class I glutamine amidotransferase-like"/>
    <property type="match status" value="1"/>
</dbReference>
<evidence type="ECO:0000256" key="6">
    <source>
        <dbReference type="ARBA" id="ARBA00022840"/>
    </source>
</evidence>
<dbReference type="InterPro" id="IPR011698">
    <property type="entry name" value="GATase_3"/>
</dbReference>
<dbReference type="InterPro" id="IPR004484">
    <property type="entry name" value="CbiA/CobB_synth"/>
</dbReference>
<keyword evidence="7 9" id="KW-0460">Magnesium</keyword>
<comment type="domain">
    <text evidence="9">Comprises of two domains. The C-terminal domain contains the binding site for glutamine and catalyzes the hydrolysis of this substrate to glutamate and ammonia. The N-terminal domain is anticipated to bind ATP and cobyrinate and catalyzes the ultimate synthesis of the diamide product. The ammonia produced via the glutaminase domain is probably translocated to the adjacent domain via a molecular tunnel, where it reacts with an activated intermediate.</text>
</comment>
<evidence type="ECO:0000256" key="5">
    <source>
        <dbReference type="ARBA" id="ARBA00022741"/>
    </source>
</evidence>
<dbReference type="PROSITE" id="PS51274">
    <property type="entry name" value="GATASE_COBBQ"/>
    <property type="match status" value="1"/>
</dbReference>
<dbReference type="GO" id="GO:0042242">
    <property type="term" value="F:cobyrinic acid a,c-diamide synthase activity"/>
    <property type="evidence" value="ECO:0007669"/>
    <property type="project" value="UniProtKB-UniRule"/>
</dbReference>
<dbReference type="NCBIfam" id="TIGR02469">
    <property type="entry name" value="CbiT"/>
    <property type="match status" value="1"/>
</dbReference>
<feature type="domain" description="TRM5/TYW2-like methyltransferase" evidence="12">
    <location>
        <begin position="242"/>
        <end position="306"/>
    </location>
</feature>
<comment type="function">
    <text evidence="9">Catalyzes the ATP-dependent amidation of the two carboxylate groups at positions a and c of cobyrinate, using either L-glutamine or ammonia as the nitrogen source.</text>
</comment>
<dbReference type="InterPro" id="IPR014777">
    <property type="entry name" value="4pyrrole_Mease_sub1"/>
</dbReference>
<keyword evidence="5 9" id="KW-0547">Nucleotide-binding</keyword>
<comment type="similarity">
    <text evidence="9">Belongs to the CobB/CbiA family.</text>
</comment>
<dbReference type="GO" id="GO:0005524">
    <property type="term" value="F:ATP binding"/>
    <property type="evidence" value="ECO:0007669"/>
    <property type="project" value="UniProtKB-UniRule"/>
</dbReference>
<dbReference type="GO" id="GO:0009236">
    <property type="term" value="P:cobalamin biosynthetic process"/>
    <property type="evidence" value="ECO:0007669"/>
    <property type="project" value="UniProtKB-UniRule"/>
</dbReference>
<evidence type="ECO:0000259" key="13">
    <source>
        <dbReference type="Pfam" id="PF07685"/>
    </source>
</evidence>
<dbReference type="HAMAP" id="MF_00027">
    <property type="entry name" value="CobB_CbiA"/>
    <property type="match status" value="1"/>
</dbReference>
<dbReference type="UniPathway" id="UPA00148">
    <property type="reaction ID" value="UER00231"/>
</dbReference>
<evidence type="ECO:0000259" key="11">
    <source>
        <dbReference type="Pfam" id="PF01656"/>
    </source>
</evidence>
<dbReference type="InterPro" id="IPR012818">
    <property type="entry name" value="CbiE"/>
</dbReference>
<evidence type="ECO:0000259" key="10">
    <source>
        <dbReference type="Pfam" id="PF00590"/>
    </source>
</evidence>
<dbReference type="InterPro" id="IPR056743">
    <property type="entry name" value="TRM5-TYW2-like_MTfase"/>
</dbReference>
<dbReference type="Gene3D" id="3.40.1010.10">
    <property type="entry name" value="Cobalt-precorrin-4 Transmethylase, Domain 1"/>
    <property type="match status" value="1"/>
</dbReference>
<evidence type="ECO:0000256" key="3">
    <source>
        <dbReference type="ARBA" id="ARBA00022679"/>
    </source>
</evidence>
<feature type="site" description="Increases nucleophilicity of active site Cys" evidence="9">
    <location>
        <position position="843"/>
    </location>
</feature>
<dbReference type="Pfam" id="PF01656">
    <property type="entry name" value="CbiA"/>
    <property type="match status" value="1"/>
</dbReference>
<dbReference type="GO" id="GO:0008276">
    <property type="term" value="F:protein methyltransferase activity"/>
    <property type="evidence" value="ECO:0007669"/>
    <property type="project" value="InterPro"/>
</dbReference>
<organism evidence="14 15">
    <name type="scientific">Coprococcus comes ATCC 27758</name>
    <dbReference type="NCBI Taxonomy" id="470146"/>
    <lineage>
        <taxon>Bacteria</taxon>
        <taxon>Bacillati</taxon>
        <taxon>Bacillota</taxon>
        <taxon>Clostridia</taxon>
        <taxon>Lachnospirales</taxon>
        <taxon>Lachnospiraceae</taxon>
        <taxon>Coprococcus</taxon>
    </lineage>
</organism>
<comment type="catalytic activity">
    <reaction evidence="9">
        <text>cob(II)yrinate + 2 L-glutamine + 2 ATP + 2 H2O = cob(II)yrinate a,c diamide + 2 L-glutamate + 2 ADP + 2 phosphate + 2 H(+)</text>
        <dbReference type="Rhea" id="RHEA:26289"/>
        <dbReference type="ChEBI" id="CHEBI:15377"/>
        <dbReference type="ChEBI" id="CHEBI:15378"/>
        <dbReference type="ChEBI" id="CHEBI:29985"/>
        <dbReference type="ChEBI" id="CHEBI:30616"/>
        <dbReference type="ChEBI" id="CHEBI:43474"/>
        <dbReference type="ChEBI" id="CHEBI:58359"/>
        <dbReference type="ChEBI" id="CHEBI:58537"/>
        <dbReference type="ChEBI" id="CHEBI:58894"/>
        <dbReference type="ChEBI" id="CHEBI:456216"/>
        <dbReference type="EC" id="6.3.5.11"/>
    </reaction>
</comment>
<dbReference type="Gene3D" id="3.40.50.880">
    <property type="match status" value="1"/>
</dbReference>
<dbReference type="InterPro" id="IPR029063">
    <property type="entry name" value="SAM-dependent_MTases_sf"/>
</dbReference>
<feature type="active site" description="Nucleophile" evidence="9">
    <location>
        <position position="743"/>
    </location>
</feature>
<evidence type="ECO:0000256" key="7">
    <source>
        <dbReference type="ARBA" id="ARBA00022842"/>
    </source>
</evidence>
<dbReference type="Proteomes" id="UP000003793">
    <property type="component" value="Unassembled WGS sequence"/>
</dbReference>
<protein>
    <recommendedName>
        <fullName evidence="9">Cobyrinate a,c-diamide synthase</fullName>
        <ecNumber evidence="9">6.3.5.11</ecNumber>
    </recommendedName>
    <alternativeName>
        <fullName evidence="9">Cobyrinic acid a,c-diamide synthetase</fullName>
    </alternativeName>
</protein>
<sequence length="866" mass="97152">MENRKCQVNLAGIGMGSKGTLTEEVRKIIAESDVLIGATRMLEGFREKKKCCYAEYLPEKIRAILDEQEEKTRCTVLFSGDTGFYSGAKKLADILKKDGYEVQIFPGISSVIYLAAKLGKSWEDAKILSMHGRSQNFIHVVANHEKTFLILGKSAGKEICEKLKYYHLEQVTVSVGNHLSYPDEEIVIKKGNELQEEDFGDLTTILIENPKPEKRTGIHLADEELIRGSVPMTKEEVRTVSIAKLKLTKNAVIYDVGAGTGSVSIEAALQGENLRVYAIEKNPEGAELIRKNMQKFRADQIQVIEGVAPEALEALEMPTHAFIGGSTGQLKEIIQCIKKKKSGRPYRDQCNFAGNREGSDGGDGGRTACRSGNHTTECGKVKETWKISHDDRVKSDLYYFRRRRYRMKIPGIVIAASASGSGKTAVTMAMMKAFKNTGKKVRACKCGPDYIDPMFHWEVLGIDSENLDLYFCDRERLKERFMHHAEGAELVVTEGVMGYYDGISLDSDEASTYDVARTLGLPVILVVPARGMASTILAVLKGMIEYRNDSNIRGIILNRISPMLYPKMKKMIEEGLQTMGFQVQVVGYVPEEDAFHLESRHLGLMLPEEIGNLGKQIDRAAEILTETLDMESVLKIAWEAKEMEYHPVKAKQEAAGRKVRIGVARDLAFCFYYKDNMELLKELGCEIIPFSPLEDTRLPEHLDGLLFGGGYPELCAKHLAENRAMRKDVRKQIENGIPCIAECGGFLYLAEELEGEDGKHYPMVGVLPGKGIKKGRLTRFGYIELTAEMNGVYMKKGEKIRAHEFHYWDSTENGEDTLAVKPDGVRKWQAVHMKGNLFAGFPHLYFYSNPKVARRFVEACRTYRSK</sequence>
<keyword evidence="2 9" id="KW-0436">Ligase</keyword>
<dbReference type="PANTHER" id="PTHR43873:SF1">
    <property type="entry name" value="COBYRINATE A,C-DIAMIDE SYNTHASE"/>
    <property type="match status" value="1"/>
</dbReference>
<dbReference type="CDD" id="cd02440">
    <property type="entry name" value="AdoMet_MTases"/>
    <property type="match status" value="1"/>
</dbReference>
<evidence type="ECO:0000259" key="12">
    <source>
        <dbReference type="Pfam" id="PF02475"/>
    </source>
</evidence>
<comment type="cofactor">
    <cofactor evidence="1 9">
        <name>Mg(2+)</name>
        <dbReference type="ChEBI" id="CHEBI:18420"/>
    </cofactor>
</comment>
<dbReference type="SUPFAM" id="SSF53790">
    <property type="entry name" value="Tetrapyrrole methylase"/>
    <property type="match status" value="1"/>
</dbReference>
<accession>C0B8B3</accession>
<dbReference type="SUPFAM" id="SSF52540">
    <property type="entry name" value="P-loop containing nucleoside triphosphate hydrolases"/>
    <property type="match status" value="1"/>
</dbReference>
<keyword evidence="6 9" id="KW-0067">ATP-binding</keyword>
<keyword evidence="3" id="KW-0808">Transferase</keyword>
<gene>
    <name evidence="14" type="primary">cobB</name>
    <name evidence="9" type="synonym">cbiA</name>
    <name evidence="14" type="ORF">COPCOM_01387</name>
</gene>
<evidence type="ECO:0000313" key="14">
    <source>
        <dbReference type="EMBL" id="EEG90150.1"/>
    </source>
</evidence>
<comment type="pathway">
    <text evidence="9">Cofactor biosynthesis; adenosylcobalamin biosynthesis; cob(II)yrinate a,c-diamide from sirohydrochlorin (anaerobic route): step 10/10.</text>
</comment>
<dbReference type="HOGENOM" id="CLU_330845_0_0_9"/>
<dbReference type="AlphaFoldDB" id="C0B8B3"/>
<name>C0B8B3_9FIRM</name>
<dbReference type="CDD" id="cd03130">
    <property type="entry name" value="GATase1_CobB"/>
    <property type="match status" value="1"/>
</dbReference>
<comment type="miscellaneous">
    <text evidence="9">The a and c carboxylates of cobyrinate are activated for nucleophilic attack via formation of a phosphorylated intermediate by ATP. CbiA catalyzes first the amidation of the c-carboxylate, and then that of the a-carboxylate.</text>
</comment>
<dbReference type="EMBL" id="ABVR01000039">
    <property type="protein sequence ID" value="EEG90150.1"/>
    <property type="molecule type" value="Genomic_DNA"/>
</dbReference>
<evidence type="ECO:0000256" key="9">
    <source>
        <dbReference type="HAMAP-Rule" id="MF_00027"/>
    </source>
</evidence>
<dbReference type="InterPro" id="IPR035996">
    <property type="entry name" value="4pyrrol_Methylase_sf"/>
</dbReference>
<dbReference type="SUPFAM" id="SSF53335">
    <property type="entry name" value="S-adenosyl-L-methionine-dependent methyltransferases"/>
    <property type="match status" value="1"/>
</dbReference>
<evidence type="ECO:0000256" key="4">
    <source>
        <dbReference type="ARBA" id="ARBA00022691"/>
    </source>
</evidence>
<evidence type="ECO:0000256" key="2">
    <source>
        <dbReference type="ARBA" id="ARBA00022598"/>
    </source>
</evidence>
<keyword evidence="4" id="KW-0949">S-adenosyl-L-methionine</keyword>
<dbReference type="InterPro" id="IPR002586">
    <property type="entry name" value="CobQ/CobB/MinD/ParA_Nub-bd_dom"/>
</dbReference>
<dbReference type="Gene3D" id="3.40.50.150">
    <property type="entry name" value="Vaccinia Virus protein VP39"/>
    <property type="match status" value="1"/>
</dbReference>
<dbReference type="Pfam" id="PF07685">
    <property type="entry name" value="GATase_3"/>
    <property type="match status" value="1"/>
</dbReference>
<proteinExistence type="inferred from homology"/>
<dbReference type="PANTHER" id="PTHR43873">
    <property type="entry name" value="COBYRINATE A,C-DIAMIDE SYNTHASE"/>
    <property type="match status" value="1"/>
</dbReference>
<keyword evidence="9" id="KW-0169">Cobalamin biosynthesis</keyword>
<dbReference type="EC" id="6.3.5.11" evidence="9"/>
<dbReference type="NCBIfam" id="TIGR00379">
    <property type="entry name" value="cobB"/>
    <property type="match status" value="1"/>
</dbReference>
<dbReference type="NCBIfam" id="NF002204">
    <property type="entry name" value="PRK01077.1"/>
    <property type="match status" value="1"/>
</dbReference>
<dbReference type="CDD" id="cd11644">
    <property type="entry name" value="Precorrin-6Y-MT"/>
    <property type="match status" value="1"/>
</dbReference>
<reference evidence="14 15" key="1">
    <citation type="submission" date="2009-02" db="EMBL/GenBank/DDBJ databases">
        <authorList>
            <person name="Fulton L."/>
            <person name="Clifton S."/>
            <person name="Fulton B."/>
            <person name="Xu J."/>
            <person name="Minx P."/>
            <person name="Pepin K.H."/>
            <person name="Johnson M."/>
            <person name="Bhonagiri V."/>
            <person name="Nash W.E."/>
            <person name="Mardis E.R."/>
            <person name="Wilson R.K."/>
        </authorList>
    </citation>
    <scope>NUCLEOTIDE SEQUENCE [LARGE SCALE GENOMIC DNA]</scope>
    <source>
        <strain evidence="14 15">ATCC 27758</strain>
    </source>
</reference>
<dbReference type="InterPro" id="IPR029062">
    <property type="entry name" value="Class_I_gatase-like"/>
</dbReference>
<comment type="caution">
    <text evidence="14">The sequence shown here is derived from an EMBL/GenBank/DDBJ whole genome shotgun (WGS) entry which is preliminary data.</text>
</comment>
<evidence type="ECO:0000256" key="8">
    <source>
        <dbReference type="ARBA" id="ARBA00022962"/>
    </source>
</evidence>
<feature type="domain" description="Tetrapyrrole methylase" evidence="10">
    <location>
        <begin position="8"/>
        <end position="194"/>
    </location>
</feature>